<keyword evidence="5" id="KW-0812">Transmembrane</keyword>
<dbReference type="PANTHER" id="PTHR21461">
    <property type="entry name" value="GLYCOSYLTRANSFERASE FAMILY 92 PROTEIN"/>
    <property type="match status" value="1"/>
</dbReference>
<evidence type="ECO:0000313" key="10">
    <source>
        <dbReference type="Proteomes" id="UP000834106"/>
    </source>
</evidence>
<dbReference type="InterPro" id="IPR008166">
    <property type="entry name" value="Glyco_transf_92"/>
</dbReference>
<keyword evidence="7" id="KW-0472">Membrane</keyword>
<evidence type="ECO:0000256" key="8">
    <source>
        <dbReference type="RuleBase" id="RU366017"/>
    </source>
</evidence>
<dbReference type="GO" id="GO:0005737">
    <property type="term" value="C:cytoplasm"/>
    <property type="evidence" value="ECO:0007669"/>
    <property type="project" value="TreeGrafter"/>
</dbReference>
<comment type="similarity">
    <text evidence="2 8">Belongs to the glycosyltransferase 92 family.</text>
</comment>
<dbReference type="Pfam" id="PF01697">
    <property type="entry name" value="Glyco_transf_92"/>
    <property type="match status" value="1"/>
</dbReference>
<gene>
    <name evidence="9" type="ORF">FPE_LOCUS29682</name>
</gene>
<dbReference type="AlphaFoldDB" id="A0AAD2A671"/>
<protein>
    <recommendedName>
        <fullName evidence="8">Glycosyltransferase family 92 protein</fullName>
        <ecNumber evidence="8">2.4.1.-</ecNumber>
    </recommendedName>
</protein>
<reference evidence="9" key="1">
    <citation type="submission" date="2023-05" db="EMBL/GenBank/DDBJ databases">
        <authorList>
            <person name="Huff M."/>
        </authorList>
    </citation>
    <scope>NUCLEOTIDE SEQUENCE</scope>
</reference>
<evidence type="ECO:0000256" key="2">
    <source>
        <dbReference type="ARBA" id="ARBA00007647"/>
    </source>
</evidence>
<accession>A0AAD2A671</accession>
<dbReference type="Proteomes" id="UP000834106">
    <property type="component" value="Chromosome 18"/>
</dbReference>
<dbReference type="EC" id="2.4.1.-" evidence="8"/>
<name>A0AAD2A671_9LAMI</name>
<keyword evidence="6" id="KW-1133">Transmembrane helix</keyword>
<evidence type="ECO:0000256" key="6">
    <source>
        <dbReference type="ARBA" id="ARBA00022989"/>
    </source>
</evidence>
<sequence length="386" mass="43360">MNNLPEKDRDRKMLVGIVWNCAAEAKLLLTALLFLCSLATVFLFLSSRFSVFPSDLRHYLAGTPTGNITTSSSVLPDLPSVVQLLQQQQKQEDQLLENGIIKRAFNSYGSVAYNFVLMSAYRGGANTFAAVGLSSKPLHVFGKPSYQCQWIPHEDTDSTVTTAGQKILPDWGFGRVYTIVIVNCTFPTPTGGKGGKLLIHATTNGGGDTSFNITDSIVVLKETPEEIASFTLQCNSQPKYRFAAKWMLFFDLDEFIFMPKKSTIQSVFDSLSDFTQFNIEQMPMSNKLCLSQDARSAFRKWGFEKLVYEDVKRGKTTYKTEGCITYFHYHGTIAERREPCRQLVNSTQVTVDGIPYVLDTTMRDIAGIVKRFELKMIGSRLQKTRQ</sequence>
<evidence type="ECO:0000313" key="9">
    <source>
        <dbReference type="EMBL" id="CAI9782252.1"/>
    </source>
</evidence>
<keyword evidence="3 8" id="KW-0328">Glycosyltransferase</keyword>
<dbReference type="GO" id="GO:0016757">
    <property type="term" value="F:glycosyltransferase activity"/>
    <property type="evidence" value="ECO:0007669"/>
    <property type="project" value="UniProtKB-UniRule"/>
</dbReference>
<dbReference type="EMBL" id="OU503053">
    <property type="protein sequence ID" value="CAI9782252.1"/>
    <property type="molecule type" value="Genomic_DNA"/>
</dbReference>
<evidence type="ECO:0000256" key="1">
    <source>
        <dbReference type="ARBA" id="ARBA00004167"/>
    </source>
</evidence>
<evidence type="ECO:0000256" key="4">
    <source>
        <dbReference type="ARBA" id="ARBA00022679"/>
    </source>
</evidence>
<dbReference type="GO" id="GO:0016020">
    <property type="term" value="C:membrane"/>
    <property type="evidence" value="ECO:0007669"/>
    <property type="project" value="UniProtKB-SubCell"/>
</dbReference>
<evidence type="ECO:0000256" key="7">
    <source>
        <dbReference type="ARBA" id="ARBA00023136"/>
    </source>
</evidence>
<dbReference type="PANTHER" id="PTHR21461:SF12">
    <property type="entry name" value="GALACTAN BETA-1,4-GALACTOSYLTRANSFERASE GALS2"/>
    <property type="match status" value="1"/>
</dbReference>
<proteinExistence type="inferred from homology"/>
<evidence type="ECO:0000256" key="5">
    <source>
        <dbReference type="ARBA" id="ARBA00022692"/>
    </source>
</evidence>
<organism evidence="9 10">
    <name type="scientific">Fraxinus pennsylvanica</name>
    <dbReference type="NCBI Taxonomy" id="56036"/>
    <lineage>
        <taxon>Eukaryota</taxon>
        <taxon>Viridiplantae</taxon>
        <taxon>Streptophyta</taxon>
        <taxon>Embryophyta</taxon>
        <taxon>Tracheophyta</taxon>
        <taxon>Spermatophyta</taxon>
        <taxon>Magnoliopsida</taxon>
        <taxon>eudicotyledons</taxon>
        <taxon>Gunneridae</taxon>
        <taxon>Pentapetalae</taxon>
        <taxon>asterids</taxon>
        <taxon>lamiids</taxon>
        <taxon>Lamiales</taxon>
        <taxon>Oleaceae</taxon>
        <taxon>Oleeae</taxon>
        <taxon>Fraxinus</taxon>
    </lineage>
</organism>
<evidence type="ECO:0000256" key="3">
    <source>
        <dbReference type="ARBA" id="ARBA00022676"/>
    </source>
</evidence>
<comment type="subcellular location">
    <subcellularLocation>
        <location evidence="1">Membrane</location>
        <topology evidence="1">Single-pass membrane protein</topology>
    </subcellularLocation>
</comment>
<keyword evidence="4 8" id="KW-0808">Transferase</keyword>
<keyword evidence="10" id="KW-1185">Reference proteome</keyword>